<evidence type="ECO:0000313" key="1">
    <source>
        <dbReference type="EMBL" id="QJA86781.1"/>
    </source>
</evidence>
<sequence length="130" mass="14777">MERTLREFLDKLKENGGWDELAGKGTITETRDYVLRKTVESVLIGDEIARIQGKIAELEMERAKIINEHPEIRALTQKIHDKTTQMKSLGVMLDSTIGQVYMIIGAKLGDLRERLELPKPEKPEEGVEFG</sequence>
<protein>
    <submittedName>
        <fullName evidence="1">Uncharacterized protein</fullName>
    </submittedName>
</protein>
<gene>
    <name evidence="1" type="ORF">MM415B03121_0016</name>
</gene>
<organism evidence="1">
    <name type="scientific">viral metagenome</name>
    <dbReference type="NCBI Taxonomy" id="1070528"/>
    <lineage>
        <taxon>unclassified sequences</taxon>
        <taxon>metagenomes</taxon>
        <taxon>organismal metagenomes</taxon>
    </lineage>
</organism>
<dbReference type="EMBL" id="MT142658">
    <property type="protein sequence ID" value="QJA86781.1"/>
    <property type="molecule type" value="Genomic_DNA"/>
</dbReference>
<reference evidence="1" key="1">
    <citation type="submission" date="2020-03" db="EMBL/GenBank/DDBJ databases">
        <title>The deep terrestrial virosphere.</title>
        <authorList>
            <person name="Holmfeldt K."/>
            <person name="Nilsson E."/>
            <person name="Simone D."/>
            <person name="Lopez-Fernandez M."/>
            <person name="Wu X."/>
            <person name="de Brujin I."/>
            <person name="Lundin D."/>
            <person name="Andersson A."/>
            <person name="Bertilsson S."/>
            <person name="Dopson M."/>
        </authorList>
    </citation>
    <scope>NUCLEOTIDE SEQUENCE</scope>
    <source>
        <strain evidence="1">MM415B03121</strain>
    </source>
</reference>
<accession>A0A6M3KYZ3</accession>
<proteinExistence type="predicted"/>
<name>A0A6M3KYZ3_9ZZZZ</name>
<dbReference type="AlphaFoldDB" id="A0A6M3KYZ3"/>